<dbReference type="InterPro" id="IPR036028">
    <property type="entry name" value="SH3-like_dom_sf"/>
</dbReference>
<keyword evidence="6" id="KW-0677">Repeat</keyword>
<dbReference type="Gene3D" id="1.10.287.470">
    <property type="entry name" value="Helix hairpin bin"/>
    <property type="match status" value="1"/>
</dbReference>
<keyword evidence="13" id="KW-1185">Reference proteome</keyword>
<dbReference type="InterPro" id="IPR004172">
    <property type="entry name" value="L27_dom"/>
</dbReference>
<dbReference type="SUPFAM" id="SSF50044">
    <property type="entry name" value="SH3-domain"/>
    <property type="match status" value="1"/>
</dbReference>
<feature type="domain" description="PDZ" evidence="11">
    <location>
        <begin position="339"/>
        <end position="420"/>
    </location>
</feature>
<evidence type="ECO:0000313" key="13">
    <source>
        <dbReference type="Proteomes" id="UP000038045"/>
    </source>
</evidence>
<dbReference type="InterPro" id="IPR001452">
    <property type="entry name" value="SH3_domain"/>
</dbReference>
<dbReference type="GO" id="GO:0097120">
    <property type="term" value="P:receptor localization to synapse"/>
    <property type="evidence" value="ECO:0007669"/>
    <property type="project" value="TreeGrafter"/>
</dbReference>
<dbReference type="GO" id="GO:0034330">
    <property type="term" value="P:cell junction organization"/>
    <property type="evidence" value="ECO:0007669"/>
    <property type="project" value="UniProtKB-ARBA"/>
</dbReference>
<evidence type="ECO:0000256" key="3">
    <source>
        <dbReference type="ARBA" id="ARBA00007014"/>
    </source>
</evidence>
<dbReference type="AlphaFoldDB" id="A0A0N4ZJA6"/>
<dbReference type="GO" id="GO:0007268">
    <property type="term" value="P:chemical synaptic transmission"/>
    <property type="evidence" value="ECO:0007669"/>
    <property type="project" value="TreeGrafter"/>
</dbReference>
<evidence type="ECO:0000256" key="4">
    <source>
        <dbReference type="ARBA" id="ARBA00022443"/>
    </source>
</evidence>
<feature type="domain" description="PDZ" evidence="11">
    <location>
        <begin position="106"/>
        <end position="193"/>
    </location>
</feature>
<dbReference type="InterPro" id="IPR001478">
    <property type="entry name" value="PDZ"/>
</dbReference>
<dbReference type="PROSITE" id="PS51022">
    <property type="entry name" value="L27"/>
    <property type="match status" value="1"/>
</dbReference>
<evidence type="ECO:0000256" key="8">
    <source>
        <dbReference type="PROSITE-ProRule" id="PRU00192"/>
    </source>
</evidence>
<dbReference type="GO" id="GO:0031594">
    <property type="term" value="C:neuromuscular junction"/>
    <property type="evidence" value="ECO:0007669"/>
    <property type="project" value="TreeGrafter"/>
</dbReference>
<dbReference type="Pfam" id="PF00625">
    <property type="entry name" value="Guanylate_kin"/>
    <property type="match status" value="1"/>
</dbReference>
<dbReference type="PROSITE" id="PS50002">
    <property type="entry name" value="SH3"/>
    <property type="match status" value="1"/>
</dbReference>
<proteinExistence type="inferred from homology"/>
<dbReference type="CDD" id="cd06724">
    <property type="entry name" value="PDZ2_Dlg1-2-4-like"/>
    <property type="match status" value="1"/>
</dbReference>
<dbReference type="Gene3D" id="2.30.42.10">
    <property type="match status" value="3"/>
</dbReference>
<dbReference type="Pfam" id="PF09058">
    <property type="entry name" value="L27_1"/>
    <property type="match status" value="1"/>
</dbReference>
<dbReference type="GO" id="GO:0019901">
    <property type="term" value="F:protein kinase binding"/>
    <property type="evidence" value="ECO:0007669"/>
    <property type="project" value="TreeGrafter"/>
</dbReference>
<evidence type="ECO:0000259" key="12">
    <source>
        <dbReference type="PROSITE" id="PS51022"/>
    </source>
</evidence>
<dbReference type="InterPro" id="IPR036034">
    <property type="entry name" value="PDZ_sf"/>
</dbReference>
<dbReference type="InterPro" id="IPR008144">
    <property type="entry name" value="Guanylate_kin-like_dom"/>
</dbReference>
<dbReference type="Gene3D" id="3.40.50.300">
    <property type="entry name" value="P-loop containing nucleotide triphosphate hydrolases"/>
    <property type="match status" value="1"/>
</dbReference>
<evidence type="ECO:0000259" key="9">
    <source>
        <dbReference type="PROSITE" id="PS50002"/>
    </source>
</evidence>
<dbReference type="SMART" id="SM00072">
    <property type="entry name" value="GuKc"/>
    <property type="match status" value="1"/>
</dbReference>
<dbReference type="Pfam" id="PF00595">
    <property type="entry name" value="PDZ"/>
    <property type="match status" value="3"/>
</dbReference>
<dbReference type="FunFam" id="3.30.63.10:FF:000002">
    <property type="entry name" value="Guanylate kinase 1"/>
    <property type="match status" value="1"/>
</dbReference>
<dbReference type="SUPFAM" id="SSF52540">
    <property type="entry name" value="P-loop containing nucleoside triphosphate hydrolases"/>
    <property type="match status" value="1"/>
</dbReference>
<dbReference type="InterPro" id="IPR008145">
    <property type="entry name" value="GK/Ca_channel_bsu"/>
</dbReference>
<comment type="subcellular location">
    <subcellularLocation>
        <location evidence="2">Cell membrane</location>
    </subcellularLocation>
    <subcellularLocation>
        <location evidence="1">Membrane</location>
        <topology evidence="1">Peripheral membrane protein</topology>
    </subcellularLocation>
</comment>
<reference evidence="14" key="1">
    <citation type="submission" date="2017-02" db="UniProtKB">
        <authorList>
            <consortium name="WormBaseParasite"/>
        </authorList>
    </citation>
    <scope>IDENTIFICATION</scope>
</reference>
<accession>A0A0N4ZJA6</accession>
<evidence type="ECO:0000256" key="6">
    <source>
        <dbReference type="ARBA" id="ARBA00022737"/>
    </source>
</evidence>
<dbReference type="InterPro" id="IPR036892">
    <property type="entry name" value="L27_dom_sf"/>
</dbReference>
<dbReference type="GO" id="GO:0098609">
    <property type="term" value="P:cell-cell adhesion"/>
    <property type="evidence" value="ECO:0007669"/>
    <property type="project" value="TreeGrafter"/>
</dbReference>
<dbReference type="PROSITE" id="PS00856">
    <property type="entry name" value="GUANYLATE_KINASE_1"/>
    <property type="match status" value="1"/>
</dbReference>
<keyword evidence="5" id="KW-1003">Cell membrane</keyword>
<evidence type="ECO:0000259" key="11">
    <source>
        <dbReference type="PROSITE" id="PS50106"/>
    </source>
</evidence>
<dbReference type="PANTHER" id="PTHR23119:SF51">
    <property type="entry name" value="DISKS LARGE 1 TUMOR SUPPRESSOR PROTEIN"/>
    <property type="match status" value="1"/>
</dbReference>
<dbReference type="InterPro" id="IPR027417">
    <property type="entry name" value="P-loop_NTPase"/>
</dbReference>
<dbReference type="GO" id="GO:0045197">
    <property type="term" value="P:establishment or maintenance of epithelial cell apical/basal polarity"/>
    <property type="evidence" value="ECO:0007669"/>
    <property type="project" value="TreeGrafter"/>
</dbReference>
<comment type="similarity">
    <text evidence="3">Belongs to the MAGUK family.</text>
</comment>
<dbReference type="InterPro" id="IPR020590">
    <property type="entry name" value="Guanylate_kinase_CS"/>
</dbReference>
<dbReference type="GO" id="GO:0016323">
    <property type="term" value="C:basolateral plasma membrane"/>
    <property type="evidence" value="ECO:0007669"/>
    <property type="project" value="TreeGrafter"/>
</dbReference>
<dbReference type="GO" id="GO:0099072">
    <property type="term" value="P:regulation of postsynaptic membrane neurotransmitter receptor levels"/>
    <property type="evidence" value="ECO:0007669"/>
    <property type="project" value="TreeGrafter"/>
</dbReference>
<feature type="domain" description="Guanylate kinase-like" evidence="10">
    <location>
        <begin position="592"/>
        <end position="767"/>
    </location>
</feature>
<dbReference type="Gene3D" id="2.30.30.40">
    <property type="entry name" value="SH3 Domains"/>
    <property type="match status" value="2"/>
</dbReference>
<dbReference type="GO" id="GO:0043113">
    <property type="term" value="P:receptor clustering"/>
    <property type="evidence" value="ECO:0007669"/>
    <property type="project" value="TreeGrafter"/>
</dbReference>
<evidence type="ECO:0000256" key="1">
    <source>
        <dbReference type="ARBA" id="ARBA00004170"/>
    </source>
</evidence>
<sequence length="783" mass="88534">MSSFGEVHRVLEQLEEYHSKLNSNSQNVELKIAIEKIISMFKTSLIQTLLDINEFYNDTLINTRKSHLQKIDEAKRMAERWSPSFPSSSNNNNSLNSLSNEWHTEQIVFEKGQIGLGLSITGGLDQPIAPNDTFIYVTNITPGGAVAKDGRMKIFDIILKVNNIDTTAVPHNVAVQALKDSGNIVKLYLKRPVNKKKMFNSYYNNTYLNGVTKKTVSESLERLPGVRRIELYKTSSGLGFSIAGGVGNEHVPGDNGIYITKVIEGGAAYTDGRIGVGDKIICVDETSLQNVTHEFAVQTLKSTGNKVSLLYYNQNSLSNESFLQEGCDFGYQFPTQPRTITLVKGNQGLGFNIVGGENGEPIFVSYVLPGGVADQSGNVRKGDVLLKVNGIPLDYASHTDAAGTLKNATNPVTLTLQYREDDFKAFEKKIDQLRNEMINGFLDEEDNIYVKALFDNTSASQSSHRSIKFQYGDILHIVNSNDDDWWTAEKVNTFGERISEKGFIPSKRKVEKREKQKRKQFNIKQMNRSLGGTKRNVIEHNKLKYWEEAKLHREDYTGTDFTTTDDGSDSEDYNNEIIYSYEPVEIIQINYVRPVIILGVLKDRINDELIRRQPYRFAPCIPHTSRLPRDNEVNGKDYYFVSKSQMEYDVQNNVFIEAGQFQNNLYGTSISSVIDVANEGKHCILDVSGNAIRRLQTQANIQPIAILIKPRNHQQLMEWDSSLSEEDAKVMYSRALRIEKNFKDLFTSIVCGSTFEEILHNIIEVINNNSQSHAWIRSRNIKL</sequence>
<feature type="domain" description="PDZ" evidence="11">
    <location>
        <begin position="228"/>
        <end position="315"/>
    </location>
</feature>
<organism evidence="13 14">
    <name type="scientific">Parastrongyloides trichosuri</name>
    <name type="common">Possum-specific nematode worm</name>
    <dbReference type="NCBI Taxonomy" id="131310"/>
    <lineage>
        <taxon>Eukaryota</taxon>
        <taxon>Metazoa</taxon>
        <taxon>Ecdysozoa</taxon>
        <taxon>Nematoda</taxon>
        <taxon>Chromadorea</taxon>
        <taxon>Rhabditida</taxon>
        <taxon>Tylenchina</taxon>
        <taxon>Panagrolaimomorpha</taxon>
        <taxon>Strongyloidoidea</taxon>
        <taxon>Strongyloididae</taxon>
        <taxon>Parastrongyloides</taxon>
    </lineage>
</organism>
<dbReference type="SUPFAM" id="SSF50156">
    <property type="entry name" value="PDZ domain-like"/>
    <property type="match status" value="3"/>
</dbReference>
<keyword evidence="7" id="KW-0472">Membrane</keyword>
<evidence type="ECO:0000256" key="5">
    <source>
        <dbReference type="ARBA" id="ARBA00022475"/>
    </source>
</evidence>
<dbReference type="WBParaSite" id="PTRK_0000801000.1">
    <property type="protein sequence ID" value="PTRK_0000801000.1"/>
    <property type="gene ID" value="PTRK_0000801000"/>
</dbReference>
<keyword evidence="4 8" id="KW-0728">SH3 domain</keyword>
<dbReference type="InterPro" id="IPR050614">
    <property type="entry name" value="Synaptic_Scaffolding_LAP-MAGUK"/>
</dbReference>
<evidence type="ECO:0000256" key="2">
    <source>
        <dbReference type="ARBA" id="ARBA00004236"/>
    </source>
</evidence>
<protein>
    <submittedName>
        <fullName evidence="14">Disks large homolog 1</fullName>
    </submittedName>
</protein>
<dbReference type="Proteomes" id="UP000038045">
    <property type="component" value="Unplaced"/>
</dbReference>
<dbReference type="STRING" id="131310.A0A0N4ZJA6"/>
<name>A0A0N4ZJA6_PARTI</name>
<feature type="domain" description="L27" evidence="12">
    <location>
        <begin position="3"/>
        <end position="64"/>
    </location>
</feature>
<feature type="domain" description="SH3" evidence="9">
    <location>
        <begin position="445"/>
        <end position="514"/>
    </location>
</feature>
<evidence type="ECO:0000259" key="10">
    <source>
        <dbReference type="PROSITE" id="PS50052"/>
    </source>
</evidence>
<dbReference type="PROSITE" id="PS50106">
    <property type="entry name" value="PDZ"/>
    <property type="match status" value="3"/>
</dbReference>
<dbReference type="SUPFAM" id="SSF101288">
    <property type="entry name" value="L27 domain"/>
    <property type="match status" value="1"/>
</dbReference>
<dbReference type="PANTHER" id="PTHR23119">
    <property type="entry name" value="DISCS LARGE"/>
    <property type="match status" value="1"/>
</dbReference>
<dbReference type="Gene3D" id="3.30.63.10">
    <property type="entry name" value="Guanylate Kinase phosphate binding domain"/>
    <property type="match status" value="1"/>
</dbReference>
<dbReference type="PROSITE" id="PS50052">
    <property type="entry name" value="GUANYLATE_KINASE_2"/>
    <property type="match status" value="1"/>
</dbReference>
<evidence type="ECO:0000256" key="7">
    <source>
        <dbReference type="ARBA" id="ARBA00023136"/>
    </source>
</evidence>
<evidence type="ECO:0000313" key="14">
    <source>
        <dbReference type="WBParaSite" id="PTRK_0000801000.1"/>
    </source>
</evidence>
<dbReference type="GO" id="GO:0098839">
    <property type="term" value="C:postsynaptic density membrane"/>
    <property type="evidence" value="ECO:0007669"/>
    <property type="project" value="TreeGrafter"/>
</dbReference>
<dbReference type="Pfam" id="PF00018">
    <property type="entry name" value="SH3_1"/>
    <property type="match status" value="1"/>
</dbReference>
<dbReference type="GO" id="GO:0043005">
    <property type="term" value="C:neuron projection"/>
    <property type="evidence" value="ECO:0007669"/>
    <property type="project" value="TreeGrafter"/>
</dbReference>
<dbReference type="SMART" id="SM00326">
    <property type="entry name" value="SH3"/>
    <property type="match status" value="1"/>
</dbReference>
<dbReference type="SMART" id="SM00228">
    <property type="entry name" value="PDZ"/>
    <property type="match status" value="3"/>
</dbReference>
<dbReference type="InterPro" id="IPR015143">
    <property type="entry name" value="L27_1"/>
</dbReference>